<evidence type="ECO:0000256" key="2">
    <source>
        <dbReference type="ARBA" id="ARBA00023136"/>
    </source>
</evidence>
<protein>
    <recommendedName>
        <fullName evidence="10">TonB-dependent receptor plug domain-containing protein</fullName>
    </recommendedName>
</protein>
<evidence type="ECO:0008006" key="10">
    <source>
        <dbReference type="Google" id="ProtNLM"/>
    </source>
</evidence>
<evidence type="ECO:0000256" key="4">
    <source>
        <dbReference type="RuleBase" id="RU003357"/>
    </source>
</evidence>
<keyword evidence="2 4" id="KW-0472">Membrane</keyword>
<dbReference type="InterPro" id="IPR036942">
    <property type="entry name" value="Beta-barrel_TonB_sf"/>
</dbReference>
<dbReference type="InterPro" id="IPR012910">
    <property type="entry name" value="Plug_dom"/>
</dbReference>
<comment type="caution">
    <text evidence="8">The sequence shown here is derived from an EMBL/GenBank/DDBJ whole genome shotgun (WGS) entry which is preliminary data.</text>
</comment>
<sequence length="703" mass="77682">MAILHQRALMCSVAPFICFSGVGIATAHAQNLPGNKPAQSAVAANALPELVNGKRVFLPAYFADITPQTAADMVNRLPGFSIDDGESVRGFGATAGNVLIDGARPTSKNEGLYSILNRIPAANVAQVELLEGAAAGALAPGKSLVVNVVRKEDAKASGKWEVQATGLSSGRIRPKLDVSYTNKIAGFSITTGLQAEVENADNFVGFEGIRSPDGTFLESGPNDDRRRSKYAQATLAIDGKMGEAKVNLNASYLEGRFHRNWVHAAYFPAATLPFRIDEGREANQTQRWEIGGDVERTLAGWTGKLALLVKGSHDDDLSLAGFNRVNQPRTFGRFISSSETSEQVARATFKRKFGAHQIETGGEIAHNRLDFTGQYSQGDGIIYVVRPSDISSTEVSENRKEAFISDSWTISPKLTLESTLTGEWSTIEQTGPSGKTRSFFYPKPRIKAAWKPQDGWTYRVEVERSVGQLDFGAFADSASVGDNNQNSGNPELRPEQVWSGLIGVERRWGKRGVINASLVQESFEDQLTLVPTRNGGVALGNVPTAQRWGYNLSWTIPLEALLHGLEFEGNYRWRDSELTDPITQKPRPFSGWDGRSLNTNITYELPKKKLRMGAWLWRGDNNTDYRPDQEFHWAAVQAWGGWIETKAYKNLSIEFGFEDPNGNRFTRVRTDYSPDRRSGIISRTQYRERSKDGIWYILVKGPF</sequence>
<proteinExistence type="inferred from homology"/>
<evidence type="ECO:0000256" key="5">
    <source>
        <dbReference type="SAM" id="SignalP"/>
    </source>
</evidence>
<keyword evidence="5" id="KW-0732">Signal</keyword>
<comment type="subcellular location">
    <subcellularLocation>
        <location evidence="1 4">Cell outer membrane</location>
    </subcellularLocation>
</comment>
<feature type="signal peptide" evidence="5">
    <location>
        <begin position="1"/>
        <end position="29"/>
    </location>
</feature>
<dbReference type="Proteomes" id="UP000245086">
    <property type="component" value="Unassembled WGS sequence"/>
</dbReference>
<evidence type="ECO:0000256" key="3">
    <source>
        <dbReference type="ARBA" id="ARBA00023237"/>
    </source>
</evidence>
<feature type="chain" id="PRO_5015183868" description="TonB-dependent receptor plug domain-containing protein" evidence="5">
    <location>
        <begin position="30"/>
        <end position="703"/>
    </location>
</feature>
<evidence type="ECO:0000259" key="6">
    <source>
        <dbReference type="Pfam" id="PF00593"/>
    </source>
</evidence>
<dbReference type="EMBL" id="BFBR01000007">
    <property type="protein sequence ID" value="GBF58701.1"/>
    <property type="molecule type" value="Genomic_DNA"/>
</dbReference>
<dbReference type="AlphaFoldDB" id="A0A2P2ECD6"/>
<evidence type="ECO:0000259" key="7">
    <source>
        <dbReference type="Pfam" id="PF07715"/>
    </source>
</evidence>
<reference evidence="8 9" key="1">
    <citation type="journal article" date="2018" name="Genome Announc.">
        <title>Draft Genome Sequence of "Candidatus Phycosocius bacilliformis," an Alphaproteobacterial Ectosymbiont of the Hydrocarbon-Producing Green Alga Botryococcus braunii.</title>
        <authorList>
            <person name="Tanabe Y."/>
            <person name="Yamaguchi H."/>
            <person name="Watanabe M.M."/>
        </authorList>
    </citation>
    <scope>NUCLEOTIDE SEQUENCE [LARGE SCALE GENOMIC DNA]</scope>
    <source>
        <strain evidence="8 9">BOTRYCO-2</strain>
    </source>
</reference>
<evidence type="ECO:0000256" key="1">
    <source>
        <dbReference type="ARBA" id="ARBA00004442"/>
    </source>
</evidence>
<evidence type="ECO:0000313" key="9">
    <source>
        <dbReference type="Proteomes" id="UP000245086"/>
    </source>
</evidence>
<gene>
    <name evidence="8" type="ORF">PbB2_02389</name>
</gene>
<dbReference type="Gene3D" id="2.170.130.10">
    <property type="entry name" value="TonB-dependent receptor, plug domain"/>
    <property type="match status" value="1"/>
</dbReference>
<organism evidence="8 9">
    <name type="scientific">Candidatus Phycosocius bacilliformis</name>
    <dbReference type="NCBI Taxonomy" id="1445552"/>
    <lineage>
        <taxon>Bacteria</taxon>
        <taxon>Pseudomonadati</taxon>
        <taxon>Pseudomonadota</taxon>
        <taxon>Alphaproteobacteria</taxon>
        <taxon>Caulobacterales</taxon>
        <taxon>Caulobacterales incertae sedis</taxon>
        <taxon>Candidatus Phycosocius</taxon>
    </lineage>
</organism>
<name>A0A2P2ECD6_9PROT</name>
<feature type="domain" description="TonB-dependent receptor plug" evidence="7">
    <location>
        <begin position="67"/>
        <end position="135"/>
    </location>
</feature>
<dbReference type="Pfam" id="PF07715">
    <property type="entry name" value="Plug"/>
    <property type="match status" value="1"/>
</dbReference>
<feature type="domain" description="TonB-dependent receptor-like beta-barrel" evidence="6">
    <location>
        <begin position="274"/>
        <end position="637"/>
    </location>
</feature>
<dbReference type="GO" id="GO:0009279">
    <property type="term" value="C:cell outer membrane"/>
    <property type="evidence" value="ECO:0007669"/>
    <property type="project" value="UniProtKB-SubCell"/>
</dbReference>
<accession>A0A2P2ECD6</accession>
<keyword evidence="9" id="KW-1185">Reference proteome</keyword>
<comment type="similarity">
    <text evidence="4">Belongs to the TonB-dependent receptor family.</text>
</comment>
<evidence type="ECO:0000313" key="8">
    <source>
        <dbReference type="EMBL" id="GBF58701.1"/>
    </source>
</evidence>
<dbReference type="InterPro" id="IPR037066">
    <property type="entry name" value="Plug_dom_sf"/>
</dbReference>
<dbReference type="RefSeq" id="WP_192576313.1">
    <property type="nucleotide sequence ID" value="NZ_BFBR01000007.1"/>
</dbReference>
<dbReference type="Gene3D" id="2.40.170.20">
    <property type="entry name" value="TonB-dependent receptor, beta-barrel domain"/>
    <property type="match status" value="1"/>
</dbReference>
<dbReference type="InterPro" id="IPR000531">
    <property type="entry name" value="Beta-barrel_TonB"/>
</dbReference>
<keyword evidence="4" id="KW-0798">TonB box</keyword>
<dbReference type="SUPFAM" id="SSF56935">
    <property type="entry name" value="Porins"/>
    <property type="match status" value="1"/>
</dbReference>
<dbReference type="Pfam" id="PF00593">
    <property type="entry name" value="TonB_dep_Rec_b-barrel"/>
    <property type="match status" value="1"/>
</dbReference>
<keyword evidence="3" id="KW-0998">Cell outer membrane</keyword>